<dbReference type="EMBL" id="CADCUU010000223">
    <property type="protein sequence ID" value="CAA9410474.1"/>
    <property type="molecule type" value="Genomic_DNA"/>
</dbReference>
<name>A0A6J4PEB1_9RHOB</name>
<feature type="region of interest" description="Disordered" evidence="1">
    <location>
        <begin position="1"/>
        <end position="38"/>
    </location>
</feature>
<protein>
    <submittedName>
        <fullName evidence="2">Uncharacterized protein</fullName>
    </submittedName>
</protein>
<proteinExistence type="predicted"/>
<gene>
    <name evidence="2" type="ORF">AVDCRST_MAG15-1563</name>
</gene>
<dbReference type="AlphaFoldDB" id="A0A6J4PEB1"/>
<organism evidence="2">
    <name type="scientific">uncultured Rubellimicrobium sp</name>
    <dbReference type="NCBI Taxonomy" id="543078"/>
    <lineage>
        <taxon>Bacteria</taxon>
        <taxon>Pseudomonadati</taxon>
        <taxon>Pseudomonadota</taxon>
        <taxon>Alphaproteobacteria</taxon>
        <taxon>Rhodobacterales</taxon>
        <taxon>Roseobacteraceae</taxon>
        <taxon>Rubellimicrobium</taxon>
        <taxon>environmental samples</taxon>
    </lineage>
</organism>
<evidence type="ECO:0000313" key="2">
    <source>
        <dbReference type="EMBL" id="CAA9410474.1"/>
    </source>
</evidence>
<feature type="compositionally biased region" description="Polar residues" evidence="1">
    <location>
        <begin position="1"/>
        <end position="17"/>
    </location>
</feature>
<reference evidence="2" key="1">
    <citation type="submission" date="2020-02" db="EMBL/GenBank/DDBJ databases">
        <authorList>
            <person name="Meier V. D."/>
        </authorList>
    </citation>
    <scope>NUCLEOTIDE SEQUENCE</scope>
    <source>
        <strain evidence="2">AVDCRST_MAG15</strain>
    </source>
</reference>
<feature type="non-terminal residue" evidence="2">
    <location>
        <position position="38"/>
    </location>
</feature>
<accession>A0A6J4PEB1</accession>
<feature type="non-terminal residue" evidence="2">
    <location>
        <position position="1"/>
    </location>
</feature>
<evidence type="ECO:0000256" key="1">
    <source>
        <dbReference type="SAM" id="MobiDB-lite"/>
    </source>
</evidence>
<sequence length="38" mass="4031">PPPPASSGSWSLTTRSPPLSRRPMRATVTPTRPFGAVI</sequence>